<dbReference type="Gene3D" id="2.60.120.260">
    <property type="entry name" value="Galactose-binding domain-like"/>
    <property type="match status" value="2"/>
</dbReference>
<proteinExistence type="predicted"/>
<dbReference type="OrthoDB" id="383574at2"/>
<dbReference type="Proteomes" id="UP000558113">
    <property type="component" value="Unassembled WGS sequence"/>
</dbReference>
<keyword evidence="1" id="KW-0472">Membrane</keyword>
<dbReference type="InterPro" id="IPR006059">
    <property type="entry name" value="SBP"/>
</dbReference>
<comment type="caution">
    <text evidence="2">The sequence shown here is derived from an EMBL/GenBank/DDBJ whole genome shotgun (WGS) entry which is preliminary data.</text>
</comment>
<dbReference type="RefSeq" id="WP_161693231.1">
    <property type="nucleotide sequence ID" value="NZ_JAAAMU010000001.1"/>
</dbReference>
<evidence type="ECO:0000313" key="3">
    <source>
        <dbReference type="Proteomes" id="UP000558113"/>
    </source>
</evidence>
<keyword evidence="1" id="KW-1133">Transmembrane helix</keyword>
<dbReference type="SUPFAM" id="SSF49785">
    <property type="entry name" value="Galactose-binding domain-like"/>
    <property type="match status" value="1"/>
</dbReference>
<dbReference type="EMBL" id="JAAAMU010000001">
    <property type="protein sequence ID" value="NBC67436.1"/>
    <property type="molecule type" value="Genomic_DNA"/>
</dbReference>
<dbReference type="SUPFAM" id="SSF53850">
    <property type="entry name" value="Periplasmic binding protein-like II"/>
    <property type="match status" value="1"/>
</dbReference>
<accession>A0A7X4YJB4</accession>
<sequence>MSVRKSYVYAAIIALIVLFYVYRSFGGDEGAFPVVSADSIKLAGFDDGEGSPFYHEALESYAAGGIRDYQGKPVNVNPADYSGSGDNAKLAVASDSKGNGNSLSWNNSEGWTEWTVDVPADGLYTIELRYEPLQANSTSSVFYGLRIDGKYPFAEAKSIELIKYWQDRTRPFAKDELGNEIRSAQVAVSGWETEQLRNYAVSSEPLRFSLKKGIHKLRFLALNEAMKWGAIRLTAPEQLPAYDKDADGAHAANADSAWYKVIEAESYDRKSHPSLQVGSYSEPHVSPDPKGRVVYNTIDGSRWQKAGQWAEWSVDVPENGWYELDVKYYQRFQGKSNIYRTIQIDGRTPYEEMLHYAFPYNSKLTVYPIQDKDGVPYRFYMEKGKHEIRLVADASLLDPAILSLRSAISEMFGLEQMIRKVTGDYGANAGDANRTWDLAAYIPDLETRLSGVRDRLHTVETYLNGLNQNTNDATNSINVGIAVLDDLLSDLDDIPQKMGKLTDLQTRLGTWLDTFSQQGMTMDYLVVKSPGAKPELKESNWASKIPYTAVNFLRTFKLKYDTRSDKDDKTLQIWVARGRDYADLLQEMTNQSFTPQTGIKVNINLMPDPNALLLSNAGDDQPDAALGVPMDMPTDYAMRRAAADLSKLPGFADAVSQFNPGAMRSFAFNQGVYALPETQSYYLMFYRKSVMKELGLGVPQTWDDVRKLLPTLQENAMSFYYPSKDYAPFFLQNGVSLYSQDGLKPGFDTEAAYRAFTMWTDLYGKFELPRDVPSFFNHFKRGDMPIGVADFNTYIQLLVSAPEIRDDWGVAAMPGILRPDGKIARWAPNNMTSAMILGKSDKKDQAWTFLKWWTSKEVQLEYGSNIESFNGPEYRWNTANMPALAEMPWPSADISAIEEQNRWTLNIPAVPGGYYLGREMDFAWNRTVVQKVPPKASLDRAFTDLEREMLRKQNNLNLDGKYDLRLPVIDKPFEWRTVQP</sequence>
<dbReference type="PANTHER" id="PTHR43649:SF27">
    <property type="entry name" value="EXTRACELLULAR SOLUTE-BINDING PROTEIN FAMILY 1"/>
    <property type="match status" value="1"/>
</dbReference>
<dbReference type="Pfam" id="PF13416">
    <property type="entry name" value="SBP_bac_8"/>
    <property type="match status" value="1"/>
</dbReference>
<dbReference type="InterPro" id="IPR008979">
    <property type="entry name" value="Galactose-bd-like_sf"/>
</dbReference>
<dbReference type="Gene3D" id="3.40.190.10">
    <property type="entry name" value="Periplasmic binding protein-like II"/>
    <property type="match status" value="1"/>
</dbReference>
<organism evidence="2 3">
    <name type="scientific">Paenibacillus sacheonensis</name>
    <dbReference type="NCBI Taxonomy" id="742054"/>
    <lineage>
        <taxon>Bacteria</taxon>
        <taxon>Bacillati</taxon>
        <taxon>Bacillota</taxon>
        <taxon>Bacilli</taxon>
        <taxon>Bacillales</taxon>
        <taxon>Paenibacillaceae</taxon>
        <taxon>Paenibacillus</taxon>
    </lineage>
</organism>
<evidence type="ECO:0000313" key="2">
    <source>
        <dbReference type="EMBL" id="NBC67436.1"/>
    </source>
</evidence>
<name>A0A7X4YJB4_9BACL</name>
<gene>
    <name evidence="2" type="ORF">GT003_00320</name>
</gene>
<keyword evidence="3" id="KW-1185">Reference proteome</keyword>
<dbReference type="InterPro" id="IPR050490">
    <property type="entry name" value="Bact_solute-bd_prot1"/>
</dbReference>
<dbReference type="PANTHER" id="PTHR43649">
    <property type="entry name" value="ARABINOSE-BINDING PROTEIN-RELATED"/>
    <property type="match status" value="1"/>
</dbReference>
<dbReference type="AlphaFoldDB" id="A0A7X4YJB4"/>
<feature type="transmembrane region" description="Helical" evidence="1">
    <location>
        <begin position="7"/>
        <end position="25"/>
    </location>
</feature>
<protein>
    <submittedName>
        <fullName evidence="2">Extracellular solute-binding protein</fullName>
    </submittedName>
</protein>
<keyword evidence="1" id="KW-0812">Transmembrane</keyword>
<reference evidence="2 3" key="1">
    <citation type="submission" date="2020-01" db="EMBL/GenBank/DDBJ databases">
        <title>Paenibacillus soybeanensis sp. nov. isolated from the nodules of soybean (Glycine max(L.) Merr).</title>
        <authorList>
            <person name="Wang H."/>
        </authorList>
    </citation>
    <scope>NUCLEOTIDE SEQUENCE [LARGE SCALE GENOMIC DNA]</scope>
    <source>
        <strain evidence="2 3">DSM 23054</strain>
    </source>
</reference>
<evidence type="ECO:0000256" key="1">
    <source>
        <dbReference type="SAM" id="Phobius"/>
    </source>
</evidence>